<keyword evidence="2" id="KW-1003">Cell membrane</keyword>
<dbReference type="Pfam" id="PF09924">
    <property type="entry name" value="LPG_synthase_C"/>
    <property type="match status" value="1"/>
</dbReference>
<evidence type="ECO:0000256" key="1">
    <source>
        <dbReference type="ARBA" id="ARBA00004651"/>
    </source>
</evidence>
<dbReference type="GO" id="GO:0005886">
    <property type="term" value="C:plasma membrane"/>
    <property type="evidence" value="ECO:0007669"/>
    <property type="project" value="UniProtKB-SubCell"/>
</dbReference>
<comment type="subcellular location">
    <subcellularLocation>
        <location evidence="1">Cell membrane</location>
        <topology evidence="1">Multi-pass membrane protein</topology>
    </subcellularLocation>
</comment>
<keyword evidence="9" id="KW-1185">Reference proteome</keyword>
<feature type="transmembrane region" description="Helical" evidence="6">
    <location>
        <begin position="165"/>
        <end position="181"/>
    </location>
</feature>
<dbReference type="InterPro" id="IPR024320">
    <property type="entry name" value="LPG_synthase_C"/>
</dbReference>
<evidence type="ECO:0000256" key="5">
    <source>
        <dbReference type="ARBA" id="ARBA00023136"/>
    </source>
</evidence>
<feature type="domain" description="Phosphatidylglycerol lysyltransferase C-terminal" evidence="7">
    <location>
        <begin position="499"/>
        <end position="796"/>
    </location>
</feature>
<keyword evidence="3 6" id="KW-0812">Transmembrane</keyword>
<dbReference type="AlphaFoldDB" id="A0A3P3W136"/>
<feature type="transmembrane region" description="Helical" evidence="6">
    <location>
        <begin position="102"/>
        <end position="126"/>
    </location>
</feature>
<gene>
    <name evidence="8" type="ORF">EG850_01115</name>
</gene>
<evidence type="ECO:0000313" key="9">
    <source>
        <dbReference type="Proteomes" id="UP000274391"/>
    </source>
</evidence>
<evidence type="ECO:0000256" key="2">
    <source>
        <dbReference type="ARBA" id="ARBA00022475"/>
    </source>
</evidence>
<dbReference type="InterPro" id="IPR016181">
    <property type="entry name" value="Acyl_CoA_acyltransferase"/>
</dbReference>
<evidence type="ECO:0000256" key="4">
    <source>
        <dbReference type="ARBA" id="ARBA00022989"/>
    </source>
</evidence>
<evidence type="ECO:0000256" key="6">
    <source>
        <dbReference type="SAM" id="Phobius"/>
    </source>
</evidence>
<dbReference type="RefSeq" id="WP_124968987.1">
    <property type="nucleotide sequence ID" value="NZ_RQVS01000001.1"/>
</dbReference>
<feature type="transmembrane region" description="Helical" evidence="6">
    <location>
        <begin position="319"/>
        <end position="339"/>
    </location>
</feature>
<reference evidence="8 9" key="1">
    <citation type="submission" date="2018-11" db="EMBL/GenBank/DDBJ databases">
        <title>YIM 102482-1 draft genome.</title>
        <authorList>
            <person name="Li G."/>
            <person name="Jiang Y."/>
        </authorList>
    </citation>
    <scope>NUCLEOTIDE SEQUENCE [LARGE SCALE GENOMIC DNA]</scope>
    <source>
        <strain evidence="8 9">YIM 102482-1</strain>
    </source>
</reference>
<dbReference type="GO" id="GO:0055091">
    <property type="term" value="P:phospholipid homeostasis"/>
    <property type="evidence" value="ECO:0007669"/>
    <property type="project" value="TreeGrafter"/>
</dbReference>
<evidence type="ECO:0000256" key="3">
    <source>
        <dbReference type="ARBA" id="ARBA00022692"/>
    </source>
</evidence>
<feature type="transmembrane region" description="Helical" evidence="6">
    <location>
        <begin position="66"/>
        <end position="90"/>
    </location>
</feature>
<dbReference type="PANTHER" id="PTHR34697:SF2">
    <property type="entry name" value="PHOSPHATIDYLGLYCEROL LYSYLTRANSFERASE"/>
    <property type="match status" value="1"/>
</dbReference>
<proteinExistence type="predicted"/>
<protein>
    <submittedName>
        <fullName evidence="8">DUF2156 domain-containing protein</fullName>
    </submittedName>
</protein>
<feature type="transmembrane region" description="Helical" evidence="6">
    <location>
        <begin position="12"/>
        <end position="35"/>
    </location>
</feature>
<comment type="caution">
    <text evidence="8">The sequence shown here is derived from an EMBL/GenBank/DDBJ whole genome shotgun (WGS) entry which is preliminary data.</text>
</comment>
<feature type="transmembrane region" description="Helical" evidence="6">
    <location>
        <begin position="289"/>
        <end position="307"/>
    </location>
</feature>
<dbReference type="SUPFAM" id="SSF144091">
    <property type="entry name" value="Rhomboid-like"/>
    <property type="match status" value="1"/>
</dbReference>
<dbReference type="InterPro" id="IPR051211">
    <property type="entry name" value="PG_lysyltransferase"/>
</dbReference>
<keyword evidence="5 6" id="KW-0472">Membrane</keyword>
<feature type="transmembrane region" description="Helical" evidence="6">
    <location>
        <begin position="359"/>
        <end position="378"/>
    </location>
</feature>
<dbReference type="SUPFAM" id="SSF55729">
    <property type="entry name" value="Acyl-CoA N-acyltransferases (Nat)"/>
    <property type="match status" value="1"/>
</dbReference>
<dbReference type="PANTHER" id="PTHR34697">
    <property type="entry name" value="PHOSPHATIDYLGLYCEROL LYSYLTRANSFERASE"/>
    <property type="match status" value="1"/>
</dbReference>
<name>A0A3P3W136_9MICO</name>
<evidence type="ECO:0000313" key="8">
    <source>
        <dbReference type="EMBL" id="RRJ88771.1"/>
    </source>
</evidence>
<accession>A0A3P3W136</accession>
<sequence>MTNELARIRRWLVARPVTIAIAALITVLFIVTLIVERTTHAHPAPTLTWLATGHDAVITNGRWWTVFSYVFMSWGWLQFLASLALIFGAIGFFEGRMPRRMLLAAIPLSALAGAAIGIGFQMIGVATGLPLLGGTSKGFVADPITLVIGICAIGSAWLGPIGRRRTRVLLFVGVLVLLVYVGNVSVLYKVGAAIVGLIVGELAHPTERRRGWRPSTVVETRALLAWSIAALGIGPMLALLVPHSHSLAAPLTSILPISQFEGTDCDIWRVTAECVSQRASLIHLNPFELVISSLPWVALIVIAWGLARGQRFAAEIGVLLNLLVVALLIWFWGIAPLQFRGMFGANPIAARADAVETVLQLVVIVLIHLAAAIALFTARHSFPVRPTPRAVKRFSSVVIGAAIALVIAFAIFASSDMEPFEPHPTFWEALLAGPERLLPPLALAVNPSAMWPTSATAEVVATLFSPVFNVICIVAMWRTLQSGNPQLASKPQPEVLAALKRGGTSMSYLGIWDGNEYWVDESGVCVAFRNVQGVAITVGGPFGGAADPVDVLQRFARAAERAGLEPCAYSVPGEWRERLESIGWSTLEVAEESVVDLASWSTTGKKWQDIRTAINRSDRAGIEVEWSSWDDLTVRRAREIRELNDRWVGDKPLPEMGFTLGGVAELAQPETLLGIATSPDGTIEGVTSWLPTWRDGQLVGRTLDFMRRNPDGGNGVMEMLIARAAERFRDEGLEWLSLSGAPLASTTKAEDAANVATIDRLLDQVGRLLEPVYGFRSLLGFKRKFQPQMRPLIMAYPDAAQLPNIGLAISAAYLPGIGVGEAVQALRSQRVGAGGDSSARS</sequence>
<dbReference type="Proteomes" id="UP000274391">
    <property type="component" value="Unassembled WGS sequence"/>
</dbReference>
<keyword evidence="4 6" id="KW-1133">Transmembrane helix</keyword>
<organism evidence="8 9">
    <name type="scientific">Gulosibacter macacae</name>
    <dbReference type="NCBI Taxonomy" id="2488791"/>
    <lineage>
        <taxon>Bacteria</taxon>
        <taxon>Bacillati</taxon>
        <taxon>Actinomycetota</taxon>
        <taxon>Actinomycetes</taxon>
        <taxon>Micrococcales</taxon>
        <taxon>Microbacteriaceae</taxon>
        <taxon>Gulosibacter</taxon>
    </lineage>
</organism>
<dbReference type="GO" id="GO:0016755">
    <property type="term" value="F:aminoacyltransferase activity"/>
    <property type="evidence" value="ECO:0007669"/>
    <property type="project" value="TreeGrafter"/>
</dbReference>
<dbReference type="InterPro" id="IPR035952">
    <property type="entry name" value="Rhomboid-like_sf"/>
</dbReference>
<feature type="transmembrane region" description="Helical" evidence="6">
    <location>
        <begin position="138"/>
        <end position="158"/>
    </location>
</feature>
<evidence type="ECO:0000259" key="7">
    <source>
        <dbReference type="Pfam" id="PF09924"/>
    </source>
</evidence>
<feature type="transmembrane region" description="Helical" evidence="6">
    <location>
        <begin position="390"/>
        <end position="413"/>
    </location>
</feature>
<dbReference type="Gene3D" id="1.20.1540.10">
    <property type="entry name" value="Rhomboid-like"/>
    <property type="match status" value="1"/>
</dbReference>
<dbReference type="EMBL" id="RQVS01000001">
    <property type="protein sequence ID" value="RRJ88771.1"/>
    <property type="molecule type" value="Genomic_DNA"/>
</dbReference>
<dbReference type="OrthoDB" id="594838at2"/>